<organism evidence="1 2">
    <name type="scientific">Hyaloscypha hepaticicola</name>
    <dbReference type="NCBI Taxonomy" id="2082293"/>
    <lineage>
        <taxon>Eukaryota</taxon>
        <taxon>Fungi</taxon>
        <taxon>Dikarya</taxon>
        <taxon>Ascomycota</taxon>
        <taxon>Pezizomycotina</taxon>
        <taxon>Leotiomycetes</taxon>
        <taxon>Helotiales</taxon>
        <taxon>Hyaloscyphaceae</taxon>
        <taxon>Hyaloscypha</taxon>
    </lineage>
</organism>
<name>A0A2J6QN77_9HELO</name>
<accession>A0A2J6QN77</accession>
<dbReference type="EMBL" id="KZ613465">
    <property type="protein sequence ID" value="PMD27704.1"/>
    <property type="molecule type" value="Genomic_DNA"/>
</dbReference>
<dbReference type="Proteomes" id="UP000235672">
    <property type="component" value="Unassembled WGS sequence"/>
</dbReference>
<dbReference type="AlphaFoldDB" id="A0A2J6QN77"/>
<evidence type="ECO:0000313" key="1">
    <source>
        <dbReference type="EMBL" id="PMD27704.1"/>
    </source>
</evidence>
<reference evidence="1 2" key="1">
    <citation type="submission" date="2016-05" db="EMBL/GenBank/DDBJ databases">
        <title>A degradative enzymes factory behind the ericoid mycorrhizal symbiosis.</title>
        <authorList>
            <consortium name="DOE Joint Genome Institute"/>
            <person name="Martino E."/>
            <person name="Morin E."/>
            <person name="Grelet G."/>
            <person name="Kuo A."/>
            <person name="Kohler A."/>
            <person name="Daghino S."/>
            <person name="Barry K."/>
            <person name="Choi C."/>
            <person name="Cichocki N."/>
            <person name="Clum A."/>
            <person name="Copeland A."/>
            <person name="Hainaut M."/>
            <person name="Haridas S."/>
            <person name="Labutti K."/>
            <person name="Lindquist E."/>
            <person name="Lipzen A."/>
            <person name="Khouja H.-R."/>
            <person name="Murat C."/>
            <person name="Ohm R."/>
            <person name="Olson A."/>
            <person name="Spatafora J."/>
            <person name="Veneault-Fourrey C."/>
            <person name="Henrissat B."/>
            <person name="Grigoriev I."/>
            <person name="Martin F."/>
            <person name="Perotto S."/>
        </authorList>
    </citation>
    <scope>NUCLEOTIDE SEQUENCE [LARGE SCALE GENOMIC DNA]</scope>
    <source>
        <strain evidence="1 2">UAMH 7357</strain>
    </source>
</reference>
<evidence type="ECO:0000313" key="2">
    <source>
        <dbReference type="Proteomes" id="UP000235672"/>
    </source>
</evidence>
<proteinExistence type="predicted"/>
<protein>
    <submittedName>
        <fullName evidence="1">Uncharacterized protein</fullName>
    </submittedName>
</protein>
<gene>
    <name evidence="1" type="ORF">NA56DRAFT_144234</name>
</gene>
<keyword evidence="2" id="KW-1185">Reference proteome</keyword>
<sequence length="86" mass="9420">MSGVGCSSKMRVILIFASAIARVERPRPYRVNPSSFDDLPHSLRKAKKLSGEGLPARCFTSKNCKDDVLAIPMDYKLTAKHASIGI</sequence>